<feature type="transmembrane region" description="Helical" evidence="1">
    <location>
        <begin position="131"/>
        <end position="155"/>
    </location>
</feature>
<evidence type="ECO:0000256" key="1">
    <source>
        <dbReference type="SAM" id="Phobius"/>
    </source>
</evidence>
<dbReference type="RefSeq" id="WP_067759116.1">
    <property type="nucleotide sequence ID" value="NZ_CP015772.1"/>
</dbReference>
<evidence type="ECO:0000313" key="3">
    <source>
        <dbReference type="Proteomes" id="UP000077667"/>
    </source>
</evidence>
<sequence>MKTFLNPKWIFPVNIAPVILLFILYGRDYTVIRSLLKPEAKEVWLIFATALLLMTIGNILYAVMMLRKKKLLSLKYGIISLLLHVSFVYTYLCWSEKLFPFSIPAWMISESTSLCGGTFAGRCFTFSYTLYFFFILLLFLPLSIIAILVYGAGFFNAL</sequence>
<proteinExistence type="predicted"/>
<keyword evidence="1" id="KW-0812">Transmembrane</keyword>
<keyword evidence="1" id="KW-0472">Membrane</keyword>
<organism evidence="2 3">
    <name type="scientific">Niabella ginsenosidivorans</name>
    <dbReference type="NCBI Taxonomy" id="1176587"/>
    <lineage>
        <taxon>Bacteria</taxon>
        <taxon>Pseudomonadati</taxon>
        <taxon>Bacteroidota</taxon>
        <taxon>Chitinophagia</taxon>
        <taxon>Chitinophagales</taxon>
        <taxon>Chitinophagaceae</taxon>
        <taxon>Niabella</taxon>
    </lineage>
</organism>
<feature type="transmembrane region" description="Helical" evidence="1">
    <location>
        <begin position="76"/>
        <end position="92"/>
    </location>
</feature>
<dbReference type="STRING" id="1176587.A8C56_17910"/>
<dbReference type="KEGG" id="nia:A8C56_17910"/>
<accession>A0A1A9I7B8</accession>
<feature type="transmembrane region" description="Helical" evidence="1">
    <location>
        <begin position="45"/>
        <end position="64"/>
    </location>
</feature>
<name>A0A1A9I7B8_9BACT</name>
<protein>
    <submittedName>
        <fullName evidence="2">Uncharacterized protein</fullName>
    </submittedName>
</protein>
<keyword evidence="3" id="KW-1185">Reference proteome</keyword>
<dbReference type="Proteomes" id="UP000077667">
    <property type="component" value="Chromosome"/>
</dbReference>
<dbReference type="AlphaFoldDB" id="A0A1A9I7B8"/>
<feature type="transmembrane region" description="Helical" evidence="1">
    <location>
        <begin position="98"/>
        <end position="119"/>
    </location>
</feature>
<evidence type="ECO:0000313" key="2">
    <source>
        <dbReference type="EMBL" id="ANH82600.1"/>
    </source>
</evidence>
<gene>
    <name evidence="2" type="ORF">A8C56_17910</name>
</gene>
<dbReference type="OrthoDB" id="1801976at2"/>
<feature type="transmembrane region" description="Helical" evidence="1">
    <location>
        <begin position="9"/>
        <end position="25"/>
    </location>
</feature>
<keyword evidence="1" id="KW-1133">Transmembrane helix</keyword>
<dbReference type="EMBL" id="CP015772">
    <property type="protein sequence ID" value="ANH82600.1"/>
    <property type="molecule type" value="Genomic_DNA"/>
</dbReference>
<reference evidence="2 3" key="1">
    <citation type="submission" date="2016-05" db="EMBL/GenBank/DDBJ databases">
        <title>Niabella ginsenosidivorans BS26 whole genome sequencing.</title>
        <authorList>
            <person name="Im W.T."/>
            <person name="Siddiqi M.Z."/>
        </authorList>
    </citation>
    <scope>NUCLEOTIDE SEQUENCE [LARGE SCALE GENOMIC DNA]</scope>
    <source>
        <strain evidence="2 3">BS26</strain>
    </source>
</reference>